<protein>
    <submittedName>
        <fullName evidence="2">Unannotated protein</fullName>
    </submittedName>
</protein>
<reference evidence="2" key="1">
    <citation type="submission" date="2020-05" db="EMBL/GenBank/DDBJ databases">
        <authorList>
            <person name="Chiriac C."/>
            <person name="Salcher M."/>
            <person name="Ghai R."/>
            <person name="Kavagutti S V."/>
        </authorList>
    </citation>
    <scope>NUCLEOTIDE SEQUENCE</scope>
</reference>
<proteinExistence type="predicted"/>
<accession>A0A6J7Q7X2</accession>
<evidence type="ECO:0000256" key="1">
    <source>
        <dbReference type="SAM" id="MobiDB-lite"/>
    </source>
</evidence>
<feature type="region of interest" description="Disordered" evidence="1">
    <location>
        <begin position="14"/>
        <end position="68"/>
    </location>
</feature>
<dbReference type="AlphaFoldDB" id="A0A6J7Q7X2"/>
<feature type="compositionally biased region" description="Basic and acidic residues" evidence="1">
    <location>
        <begin position="16"/>
        <end position="25"/>
    </location>
</feature>
<organism evidence="2">
    <name type="scientific">freshwater metagenome</name>
    <dbReference type="NCBI Taxonomy" id="449393"/>
    <lineage>
        <taxon>unclassified sequences</taxon>
        <taxon>metagenomes</taxon>
        <taxon>ecological metagenomes</taxon>
    </lineage>
</organism>
<name>A0A6J7Q7X2_9ZZZZ</name>
<sequence>MDHPDALFGVRVAPAAEHHRAERNGPHVHTTSSEQAIFHGRSLAHPADASAADDRGGEPEIVTPADTL</sequence>
<gene>
    <name evidence="2" type="ORF">UFOPK3967_02305</name>
</gene>
<dbReference type="EMBL" id="CAFBOS010000168">
    <property type="protein sequence ID" value="CAB5012309.1"/>
    <property type="molecule type" value="Genomic_DNA"/>
</dbReference>
<evidence type="ECO:0000313" key="2">
    <source>
        <dbReference type="EMBL" id="CAB5012309.1"/>
    </source>
</evidence>